<evidence type="ECO:0000313" key="5">
    <source>
        <dbReference type="Proteomes" id="UP001501218"/>
    </source>
</evidence>
<proteinExistence type="predicted"/>
<evidence type="ECO:0000259" key="3">
    <source>
        <dbReference type="Pfam" id="PF07853"/>
    </source>
</evidence>
<evidence type="ECO:0000256" key="1">
    <source>
        <dbReference type="SAM" id="Phobius"/>
    </source>
</evidence>
<keyword evidence="5" id="KW-1185">Reference proteome</keyword>
<feature type="signal peptide" evidence="2">
    <location>
        <begin position="1"/>
        <end position="20"/>
    </location>
</feature>
<feature type="transmembrane region" description="Helical" evidence="1">
    <location>
        <begin position="54"/>
        <end position="76"/>
    </location>
</feature>
<dbReference type="Pfam" id="PF07853">
    <property type="entry name" value="DUF1648"/>
    <property type="match status" value="1"/>
</dbReference>
<sequence length="321" mass="33496">MTHRTRFLALACAWSALVLAALLTGPLALRDRLPDPIATHWGLSGAADDATSLALFPLLPVVIWVVAAAFAVGVGWSGKRRSHRGTAAALLGATGVLFCGITASTIAANLDRLDWHLAVLPVWHVPVILAGAGAAGLLGFWLGNRGPDEPAEQGESSGELPLDPAKRAVWVSSANSPVMLAVGGGALLVAVAIAGVAMWRSEPMALVGAGPALLVSLVVSLFATARVHVDERGVRTALGPLRRPVRRIPLSRNTAARVASYRALEVGGWGYRLLPGSTAIMLRGGDCLVLRLTSGRDFVISVDRPDRGAELVNALLAERVL</sequence>
<dbReference type="Proteomes" id="UP001501218">
    <property type="component" value="Unassembled WGS sequence"/>
</dbReference>
<organism evidence="4 5">
    <name type="scientific">Saccharopolyspora halophila</name>
    <dbReference type="NCBI Taxonomy" id="405551"/>
    <lineage>
        <taxon>Bacteria</taxon>
        <taxon>Bacillati</taxon>
        <taxon>Actinomycetota</taxon>
        <taxon>Actinomycetes</taxon>
        <taxon>Pseudonocardiales</taxon>
        <taxon>Pseudonocardiaceae</taxon>
        <taxon>Saccharopolyspora</taxon>
    </lineage>
</organism>
<keyword evidence="1" id="KW-0472">Membrane</keyword>
<comment type="caution">
    <text evidence="4">The sequence shown here is derived from an EMBL/GenBank/DDBJ whole genome shotgun (WGS) entry which is preliminary data.</text>
</comment>
<keyword evidence="1" id="KW-1133">Transmembrane helix</keyword>
<gene>
    <name evidence="4" type="ORF">GCM10009854_25700</name>
</gene>
<dbReference type="InterPro" id="IPR012867">
    <property type="entry name" value="DUF1648"/>
</dbReference>
<evidence type="ECO:0000313" key="4">
    <source>
        <dbReference type="EMBL" id="GAA2347455.1"/>
    </source>
</evidence>
<evidence type="ECO:0000256" key="2">
    <source>
        <dbReference type="SAM" id="SignalP"/>
    </source>
</evidence>
<feature type="transmembrane region" description="Helical" evidence="1">
    <location>
        <begin position="178"/>
        <end position="199"/>
    </location>
</feature>
<feature type="chain" id="PRO_5045316744" evidence="2">
    <location>
        <begin position="21"/>
        <end position="321"/>
    </location>
</feature>
<keyword evidence="2" id="KW-0732">Signal</keyword>
<keyword evidence="1" id="KW-0812">Transmembrane</keyword>
<feature type="domain" description="DUF1648" evidence="3">
    <location>
        <begin position="17"/>
        <end position="62"/>
    </location>
</feature>
<feature type="transmembrane region" description="Helical" evidence="1">
    <location>
        <begin position="88"/>
        <end position="110"/>
    </location>
</feature>
<dbReference type="EMBL" id="BAAARA010000008">
    <property type="protein sequence ID" value="GAA2347455.1"/>
    <property type="molecule type" value="Genomic_DNA"/>
</dbReference>
<feature type="transmembrane region" description="Helical" evidence="1">
    <location>
        <begin position="122"/>
        <end position="143"/>
    </location>
</feature>
<feature type="transmembrane region" description="Helical" evidence="1">
    <location>
        <begin position="205"/>
        <end position="225"/>
    </location>
</feature>
<accession>A0ABP5TBV9</accession>
<protein>
    <submittedName>
        <fullName evidence="4">DUF1648 domain-containing protein</fullName>
    </submittedName>
</protein>
<name>A0ABP5TBV9_9PSEU</name>
<reference evidence="5" key="1">
    <citation type="journal article" date="2019" name="Int. J. Syst. Evol. Microbiol.">
        <title>The Global Catalogue of Microorganisms (GCM) 10K type strain sequencing project: providing services to taxonomists for standard genome sequencing and annotation.</title>
        <authorList>
            <consortium name="The Broad Institute Genomics Platform"/>
            <consortium name="The Broad Institute Genome Sequencing Center for Infectious Disease"/>
            <person name="Wu L."/>
            <person name="Ma J."/>
        </authorList>
    </citation>
    <scope>NUCLEOTIDE SEQUENCE [LARGE SCALE GENOMIC DNA]</scope>
    <source>
        <strain evidence="5">JCM 16221</strain>
    </source>
</reference>
<dbReference type="RefSeq" id="WP_344130780.1">
    <property type="nucleotide sequence ID" value="NZ_BAAARA010000008.1"/>
</dbReference>